<keyword evidence="2" id="KW-1185">Reference proteome</keyword>
<dbReference type="EMBL" id="FNPR01000003">
    <property type="protein sequence ID" value="SDY64939.1"/>
    <property type="molecule type" value="Genomic_DNA"/>
</dbReference>
<dbReference type="OrthoDB" id="7864216at2"/>
<evidence type="ECO:0000313" key="1">
    <source>
        <dbReference type="EMBL" id="SDY64939.1"/>
    </source>
</evidence>
<name>A0A1H3LLC3_9RHOB</name>
<accession>A0A1H3LLC3</accession>
<proteinExistence type="predicted"/>
<protein>
    <submittedName>
        <fullName evidence="1">Uncharacterized protein</fullName>
    </submittedName>
</protein>
<dbReference type="Proteomes" id="UP000199026">
    <property type="component" value="Unassembled WGS sequence"/>
</dbReference>
<sequence length="69" mass="7950">MSELQTRLLSAHEKDDRKGLIALYTEAADQSNDMIERSFFLTHAFVFALEAGDMRAPLLHDRLREMGRI</sequence>
<evidence type="ECO:0000313" key="2">
    <source>
        <dbReference type="Proteomes" id="UP000199026"/>
    </source>
</evidence>
<dbReference type="GeneID" id="78124966"/>
<dbReference type="STRING" id="576131.SAMN05444486_1036"/>
<dbReference type="AlphaFoldDB" id="A0A1H3LLC3"/>
<gene>
    <name evidence="1" type="ORF">SAMN05444486_1036</name>
</gene>
<reference evidence="1 2" key="1">
    <citation type="submission" date="2016-10" db="EMBL/GenBank/DDBJ databases">
        <authorList>
            <person name="de Groot N.N."/>
        </authorList>
    </citation>
    <scope>NUCLEOTIDE SEQUENCE [LARGE SCALE GENOMIC DNA]</scope>
    <source>
        <strain evidence="1 2">DSM 24677</strain>
    </source>
</reference>
<dbReference type="RefSeq" id="WP_089891711.1">
    <property type="nucleotide sequence ID" value="NZ_CALJFH010000019.1"/>
</dbReference>
<organism evidence="1 2">
    <name type="scientific">Lentibacter algarum</name>
    <dbReference type="NCBI Taxonomy" id="576131"/>
    <lineage>
        <taxon>Bacteria</taxon>
        <taxon>Pseudomonadati</taxon>
        <taxon>Pseudomonadota</taxon>
        <taxon>Alphaproteobacteria</taxon>
        <taxon>Rhodobacterales</taxon>
        <taxon>Roseobacteraceae</taxon>
        <taxon>Lentibacter</taxon>
    </lineage>
</organism>